<evidence type="ECO:0000259" key="1">
    <source>
        <dbReference type="PROSITE" id="PS51186"/>
    </source>
</evidence>
<dbReference type="AlphaFoldDB" id="A0A248TFG7"/>
<sequence>MEGFPELETSRLKLLEVKEVYAWEYYAVLSNEKVTRYYGMDTLTDYNQAVNMIKLMQETFQKQRGIRWAIVLKDSEKLIGTVGLNLLNRGQSRAEIGYELHPDFWRKGIASETLEKVLQYTFETLKLNRVGAITFPQNKASIELLNRFRFQQEGILRQYLYQNGESHDACIFSLLKNEWMTR</sequence>
<dbReference type="EMBL" id="CP022983">
    <property type="protein sequence ID" value="ASV66935.1"/>
    <property type="molecule type" value="Genomic_DNA"/>
</dbReference>
<dbReference type="GO" id="GO:0008999">
    <property type="term" value="F:protein-N-terminal-alanine acetyltransferase activity"/>
    <property type="evidence" value="ECO:0007669"/>
    <property type="project" value="TreeGrafter"/>
</dbReference>
<evidence type="ECO:0000313" key="2">
    <source>
        <dbReference type="EMBL" id="ASV66935.1"/>
    </source>
</evidence>
<dbReference type="KEGG" id="bko:CKF48_06100"/>
<dbReference type="InterPro" id="IPR051531">
    <property type="entry name" value="N-acetyltransferase"/>
</dbReference>
<proteinExistence type="predicted"/>
<dbReference type="PANTHER" id="PTHR43792:SF9">
    <property type="entry name" value="RIBOSOMAL-PROTEIN-ALANINE ACETYLTRANSFERASE"/>
    <property type="match status" value="1"/>
</dbReference>
<evidence type="ECO:0000313" key="3">
    <source>
        <dbReference type="Proteomes" id="UP000215137"/>
    </source>
</evidence>
<dbReference type="Pfam" id="PF13302">
    <property type="entry name" value="Acetyltransf_3"/>
    <property type="match status" value="1"/>
</dbReference>
<dbReference type="Proteomes" id="UP000215137">
    <property type="component" value="Chromosome"/>
</dbReference>
<dbReference type="PROSITE" id="PS51186">
    <property type="entry name" value="GNAT"/>
    <property type="match status" value="1"/>
</dbReference>
<dbReference type="SUPFAM" id="SSF55729">
    <property type="entry name" value="Acyl-CoA N-acyltransferases (Nat)"/>
    <property type="match status" value="1"/>
</dbReference>
<feature type="domain" description="N-acetyltransferase" evidence="1">
    <location>
        <begin position="15"/>
        <end position="177"/>
    </location>
</feature>
<dbReference type="CDD" id="cd04301">
    <property type="entry name" value="NAT_SF"/>
    <property type="match status" value="1"/>
</dbReference>
<organism evidence="2 3">
    <name type="scientific">Cytobacillus kochii</name>
    <dbReference type="NCBI Taxonomy" id="859143"/>
    <lineage>
        <taxon>Bacteria</taxon>
        <taxon>Bacillati</taxon>
        <taxon>Bacillota</taxon>
        <taxon>Bacilli</taxon>
        <taxon>Bacillales</taxon>
        <taxon>Bacillaceae</taxon>
        <taxon>Cytobacillus</taxon>
    </lineage>
</organism>
<protein>
    <submittedName>
        <fullName evidence="2">GNAT family N-acetyltransferase</fullName>
    </submittedName>
</protein>
<dbReference type="PANTHER" id="PTHR43792">
    <property type="entry name" value="GNAT FAMILY, PUTATIVE (AFU_ORTHOLOGUE AFUA_3G00765)-RELATED-RELATED"/>
    <property type="match status" value="1"/>
</dbReference>
<accession>A0A248TFG7</accession>
<keyword evidence="3" id="KW-1185">Reference proteome</keyword>
<reference evidence="2 3" key="1">
    <citation type="submission" date="2017-08" db="EMBL/GenBank/DDBJ databases">
        <title>Complete Genome Sequence of Bacillus kochii Oregon-R-modENCODE STRAIN BDGP4, isolated from Drosophila melanogaster gut.</title>
        <authorList>
            <person name="Wan K.H."/>
            <person name="Yu C."/>
            <person name="Park S."/>
            <person name="Hammonds A.S."/>
            <person name="Booth B.W."/>
            <person name="Celniker S.E."/>
        </authorList>
    </citation>
    <scope>NUCLEOTIDE SEQUENCE [LARGE SCALE GENOMIC DNA]</scope>
    <source>
        <strain evidence="2 3">BDGP4</strain>
    </source>
</reference>
<dbReference type="InterPro" id="IPR016181">
    <property type="entry name" value="Acyl_CoA_acyltransferase"/>
</dbReference>
<dbReference type="InterPro" id="IPR000182">
    <property type="entry name" value="GNAT_dom"/>
</dbReference>
<dbReference type="GO" id="GO:0005737">
    <property type="term" value="C:cytoplasm"/>
    <property type="evidence" value="ECO:0007669"/>
    <property type="project" value="TreeGrafter"/>
</dbReference>
<name>A0A248TFG7_9BACI</name>
<gene>
    <name evidence="2" type="ORF">CKF48_06100</name>
</gene>
<dbReference type="RefSeq" id="WP_095370510.1">
    <property type="nucleotide sequence ID" value="NZ_CP022983.1"/>
</dbReference>
<dbReference type="OrthoDB" id="9811523at2"/>
<keyword evidence="2" id="KW-0808">Transferase</keyword>
<dbReference type="Gene3D" id="3.40.630.30">
    <property type="match status" value="1"/>
</dbReference>